<dbReference type="STRING" id="1842727.RD110_01010"/>
<reference evidence="1 2" key="1">
    <citation type="submission" date="2017-01" db="EMBL/GenBank/DDBJ databases">
        <authorList>
            <person name="Mah S.A."/>
            <person name="Swanson W.J."/>
            <person name="Moy G.W."/>
            <person name="Vacquier V.D."/>
        </authorList>
    </citation>
    <scope>NUCLEOTIDE SEQUENCE [LARGE SCALE GENOMIC DNA]</scope>
    <source>
        <strain evidence="1 2">DCY110</strain>
    </source>
</reference>
<evidence type="ECO:0000313" key="1">
    <source>
        <dbReference type="EMBL" id="APW40390.1"/>
    </source>
</evidence>
<gene>
    <name evidence="1" type="ORF">RD110_01010</name>
</gene>
<evidence type="ECO:0000313" key="2">
    <source>
        <dbReference type="Proteomes" id="UP000186609"/>
    </source>
</evidence>
<sequence>MRALGKRLKARPFGSDVSHGFVIDRVRDDLLEGRYIERIEYTDTVTDPFGVELAFERVEFRQSSFRATPSGPGLELRDPPRSVQSLLNRLSEASDFEVAITAQAVDVLAWSAKFQSLAELTSVVDSLQVNSLELEPGIRAKIVIKGDRDVRSSCTTLTGPRKFSMEKIQLRFTKPSIGTIIFGNTASASLGVDDPEERILEALRDSLPR</sequence>
<dbReference type="KEGG" id="rhy:RD110_01010"/>
<organism evidence="1 2">
    <name type="scientific">Rhodoferax koreensis</name>
    <dbReference type="NCBI Taxonomy" id="1842727"/>
    <lineage>
        <taxon>Bacteria</taxon>
        <taxon>Pseudomonadati</taxon>
        <taxon>Pseudomonadota</taxon>
        <taxon>Betaproteobacteria</taxon>
        <taxon>Burkholderiales</taxon>
        <taxon>Comamonadaceae</taxon>
        <taxon>Rhodoferax</taxon>
    </lineage>
</organism>
<keyword evidence="2" id="KW-1185">Reference proteome</keyword>
<dbReference type="Proteomes" id="UP000186609">
    <property type="component" value="Chromosome"/>
</dbReference>
<dbReference type="AlphaFoldDB" id="A0A1P8K300"/>
<dbReference type="OrthoDB" id="6626044at2"/>
<accession>A0A1P8K300</accession>
<protein>
    <submittedName>
        <fullName evidence="1">Uncharacterized protein</fullName>
    </submittedName>
</protein>
<dbReference type="EMBL" id="CP019236">
    <property type="protein sequence ID" value="APW40390.1"/>
    <property type="molecule type" value="Genomic_DNA"/>
</dbReference>
<name>A0A1P8K300_9BURK</name>
<proteinExistence type="predicted"/>